<dbReference type="NCBIfam" id="NF041332">
    <property type="entry name" value="KDG_KDGal_kin_Halo"/>
    <property type="match status" value="1"/>
</dbReference>
<evidence type="ECO:0000313" key="7">
    <source>
        <dbReference type="Proteomes" id="UP000509750"/>
    </source>
</evidence>
<dbReference type="GO" id="GO:0006000">
    <property type="term" value="P:fructose metabolic process"/>
    <property type="evidence" value="ECO:0007669"/>
    <property type="project" value="UniProtKB-ARBA"/>
</dbReference>
<dbReference type="InterPro" id="IPR029056">
    <property type="entry name" value="Ribokinase-like"/>
</dbReference>
<evidence type="ECO:0000256" key="2">
    <source>
        <dbReference type="ARBA" id="ARBA00022679"/>
    </source>
</evidence>
<dbReference type="Pfam" id="PF00294">
    <property type="entry name" value="PfkB"/>
    <property type="match status" value="1"/>
</dbReference>
<dbReference type="PRINTS" id="PR00990">
    <property type="entry name" value="RIBOKINASE"/>
</dbReference>
<evidence type="ECO:0000259" key="5">
    <source>
        <dbReference type="Pfam" id="PF00294"/>
    </source>
</evidence>
<proteinExistence type="inferred from homology"/>
<comment type="similarity">
    <text evidence="1 4">Belongs to the carbohydrate kinase PfkB family.</text>
</comment>
<dbReference type="GO" id="GO:0008865">
    <property type="term" value="F:fructokinase activity"/>
    <property type="evidence" value="ECO:0007669"/>
    <property type="project" value="UniProtKB-ARBA"/>
</dbReference>
<gene>
    <name evidence="6" type="ORF">HUG10_17565</name>
</gene>
<evidence type="ECO:0000256" key="3">
    <source>
        <dbReference type="ARBA" id="ARBA00022777"/>
    </source>
</evidence>
<dbReference type="PROSITE" id="PS00584">
    <property type="entry name" value="PFKB_KINASES_2"/>
    <property type="match status" value="1"/>
</dbReference>
<dbReference type="PANTHER" id="PTHR43085:SF57">
    <property type="entry name" value="CARBOHYDRATE KINASE PFKB DOMAIN-CONTAINING PROTEIN"/>
    <property type="match status" value="1"/>
</dbReference>
<dbReference type="RefSeq" id="WP_179170800.1">
    <property type="nucleotide sequence ID" value="NZ_CP058529.1"/>
</dbReference>
<reference evidence="6 7" key="1">
    <citation type="submission" date="2020-07" db="EMBL/GenBank/DDBJ databases">
        <title>Gai3-2, isolated from salt lake.</title>
        <authorList>
            <person name="Cui H."/>
            <person name="Shi X."/>
        </authorList>
    </citation>
    <scope>NUCLEOTIDE SEQUENCE [LARGE SCALE GENOMIC DNA]</scope>
    <source>
        <strain evidence="6 7">Gai3-2</strain>
    </source>
</reference>
<evidence type="ECO:0000256" key="4">
    <source>
        <dbReference type="RuleBase" id="RU003704"/>
    </source>
</evidence>
<dbReference type="InterPro" id="IPR002173">
    <property type="entry name" value="Carboh/pur_kinase_PfkB_CS"/>
</dbReference>
<dbReference type="PANTHER" id="PTHR43085">
    <property type="entry name" value="HEXOKINASE FAMILY MEMBER"/>
    <property type="match status" value="1"/>
</dbReference>
<sequence length="307" mass="33382">MTDLVTFGESMLRFSPPTGEPLERTDTLDVHAAGAESNVAVAAQRLGLDTAWLSKLPDSPLGRRVLSELHSHGVDTDVVLDEGRQGVYYIDRESITERRNVIYDRDDASVRTTRVEDLPLDRVRSADMFYTTGITPALSATLFDTTSELLDIAGDADVTTGFDVNYRSKLWTPAEARDTLVDLLPSVDLLFVPERDAELIFEQTGPVEERAAYFADEFGIDTVVVTQGSDGATALRDGSAVRADTFEVETIDSIGSGDAFVGGFLARYLDGDDLTTALRYGCATAALKRTIRGDLAVTTPEEVESLL</sequence>
<dbReference type="EMBL" id="CP058529">
    <property type="protein sequence ID" value="QLG29226.1"/>
    <property type="molecule type" value="Genomic_DNA"/>
</dbReference>
<dbReference type="Gene3D" id="3.40.1190.20">
    <property type="match status" value="1"/>
</dbReference>
<dbReference type="InterPro" id="IPR054871">
    <property type="entry name" value="KDG_KDGal_kin_Halo"/>
</dbReference>
<dbReference type="InterPro" id="IPR002139">
    <property type="entry name" value="Ribo/fructo_kinase"/>
</dbReference>
<dbReference type="InterPro" id="IPR050306">
    <property type="entry name" value="PfkB_Carbo_kinase"/>
</dbReference>
<dbReference type="SUPFAM" id="SSF53613">
    <property type="entry name" value="Ribokinase-like"/>
    <property type="match status" value="1"/>
</dbReference>
<dbReference type="Proteomes" id="UP000509750">
    <property type="component" value="Chromosome"/>
</dbReference>
<dbReference type="InterPro" id="IPR011611">
    <property type="entry name" value="PfkB_dom"/>
</dbReference>
<protein>
    <submittedName>
        <fullName evidence="6">Sugar kinase</fullName>
    </submittedName>
</protein>
<dbReference type="KEGG" id="halg:HUG10_17565"/>
<organism evidence="6 7">
    <name type="scientific">Halorarum halophilum</name>
    <dbReference type="NCBI Taxonomy" id="2743090"/>
    <lineage>
        <taxon>Archaea</taxon>
        <taxon>Methanobacteriati</taxon>
        <taxon>Methanobacteriota</taxon>
        <taxon>Stenosarchaea group</taxon>
        <taxon>Halobacteria</taxon>
        <taxon>Halobacteriales</taxon>
        <taxon>Haloferacaceae</taxon>
        <taxon>Halorarum</taxon>
    </lineage>
</organism>
<keyword evidence="7" id="KW-1185">Reference proteome</keyword>
<dbReference type="AlphaFoldDB" id="A0A7D5GDR2"/>
<evidence type="ECO:0000313" key="6">
    <source>
        <dbReference type="EMBL" id="QLG29226.1"/>
    </source>
</evidence>
<evidence type="ECO:0000256" key="1">
    <source>
        <dbReference type="ARBA" id="ARBA00010688"/>
    </source>
</evidence>
<dbReference type="OrthoDB" id="96179at2157"/>
<keyword evidence="2 4" id="KW-0808">Transferase</keyword>
<name>A0A7D5GDR2_9EURY</name>
<accession>A0A7D5GDR2</accession>
<dbReference type="CDD" id="cd01166">
    <property type="entry name" value="KdgK"/>
    <property type="match status" value="1"/>
</dbReference>
<feature type="domain" description="Carbohydrate kinase PfkB" evidence="5">
    <location>
        <begin position="1"/>
        <end position="293"/>
    </location>
</feature>
<dbReference type="GeneID" id="56030680"/>
<keyword evidence="3 4" id="KW-0418">Kinase</keyword>